<dbReference type="PANTHER" id="PTHR43852">
    <property type="entry name" value="NUCLEOTIDYLTRANSFERASE"/>
    <property type="match status" value="1"/>
</dbReference>
<dbReference type="RefSeq" id="WP_281874882.1">
    <property type="nucleotide sequence ID" value="NZ_BSDS01000001.1"/>
</dbReference>
<evidence type="ECO:0000259" key="1">
    <source>
        <dbReference type="Pfam" id="PF18765"/>
    </source>
</evidence>
<dbReference type="Gene3D" id="3.30.460.10">
    <property type="entry name" value="Beta Polymerase, domain 2"/>
    <property type="match status" value="1"/>
</dbReference>
<keyword evidence="3" id="KW-1185">Reference proteome</keyword>
<dbReference type="SUPFAM" id="SSF81301">
    <property type="entry name" value="Nucleotidyltransferase"/>
    <property type="match status" value="1"/>
</dbReference>
<dbReference type="InterPro" id="IPR052930">
    <property type="entry name" value="TA_antitoxin_MntA"/>
</dbReference>
<comment type="caution">
    <text evidence="2">The sequence shown here is derived from an EMBL/GenBank/DDBJ whole genome shotgun (WGS) entry which is preliminary data.</text>
</comment>
<dbReference type="CDD" id="cd05403">
    <property type="entry name" value="NT_KNTase_like"/>
    <property type="match status" value="1"/>
</dbReference>
<dbReference type="Pfam" id="PF18765">
    <property type="entry name" value="Polbeta"/>
    <property type="match status" value="1"/>
</dbReference>
<dbReference type="PANTHER" id="PTHR43852:SF3">
    <property type="entry name" value="NUCLEOTIDYLTRANSFERASE"/>
    <property type="match status" value="1"/>
</dbReference>
<reference evidence="2" key="1">
    <citation type="submission" date="2022-12" db="EMBL/GenBank/DDBJ databases">
        <title>Reference genome sequencing for broad-spectrum identification of bacterial and archaeal isolates by mass spectrometry.</title>
        <authorList>
            <person name="Sekiguchi Y."/>
            <person name="Tourlousse D.M."/>
        </authorList>
    </citation>
    <scope>NUCLEOTIDE SEQUENCE</scope>
    <source>
        <strain evidence="2">H2</strain>
    </source>
</reference>
<gene>
    <name evidence="2" type="ORF">GHYDROH2_12480</name>
</gene>
<dbReference type="InterPro" id="IPR043519">
    <property type="entry name" value="NT_sf"/>
</dbReference>
<proteinExistence type="predicted"/>
<dbReference type="NCBIfam" id="NF047752">
    <property type="entry name" value="MntA_antitoxin"/>
    <property type="match status" value="1"/>
</dbReference>
<organism evidence="2 3">
    <name type="scientific">Geobacter hydrogenophilus</name>
    <dbReference type="NCBI Taxonomy" id="40983"/>
    <lineage>
        <taxon>Bacteria</taxon>
        <taxon>Pseudomonadati</taxon>
        <taxon>Thermodesulfobacteriota</taxon>
        <taxon>Desulfuromonadia</taxon>
        <taxon>Geobacterales</taxon>
        <taxon>Geobacteraceae</taxon>
        <taxon>Geobacter</taxon>
    </lineage>
</organism>
<sequence length="142" mass="16389">MREPMPVNDAMIETIRAFFAGDETVTAVYLFGSQATGKATAKSDIDLAVLLREKPAYDYRLRAMSELASLLKTEVDVLVLDQCGILMQRQVLKHGIVLYERDRRARQAFEIRSRKMYFDFLPAHRLFVRRMEERLLKGDCNG</sequence>
<protein>
    <submittedName>
        <fullName evidence="2">Nucleotidyltransferase</fullName>
    </submittedName>
</protein>
<dbReference type="Proteomes" id="UP001144352">
    <property type="component" value="Unassembled WGS sequence"/>
</dbReference>
<accession>A0A9W6FZN1</accession>
<name>A0A9W6FZN1_9BACT</name>
<dbReference type="EMBL" id="BSDS01000001">
    <property type="protein sequence ID" value="GLI37747.1"/>
    <property type="molecule type" value="Genomic_DNA"/>
</dbReference>
<feature type="domain" description="Polymerase beta nucleotidyltransferase" evidence="1">
    <location>
        <begin position="13"/>
        <end position="103"/>
    </location>
</feature>
<evidence type="ECO:0000313" key="3">
    <source>
        <dbReference type="Proteomes" id="UP001144352"/>
    </source>
</evidence>
<dbReference type="AlphaFoldDB" id="A0A9W6FZN1"/>
<dbReference type="InterPro" id="IPR041633">
    <property type="entry name" value="Polbeta"/>
</dbReference>
<evidence type="ECO:0000313" key="2">
    <source>
        <dbReference type="EMBL" id="GLI37747.1"/>
    </source>
</evidence>